<name>A0AAN6FSN0_9PEZI</name>
<comment type="caution">
    <text evidence="2">The sequence shown here is derived from an EMBL/GenBank/DDBJ whole genome shotgun (WGS) entry which is preliminary data.</text>
</comment>
<gene>
    <name evidence="2" type="ORF">LTR82_005440</name>
</gene>
<organism evidence="2 3">
    <name type="scientific">Friedmanniomyces endolithicus</name>
    <dbReference type="NCBI Taxonomy" id="329885"/>
    <lineage>
        <taxon>Eukaryota</taxon>
        <taxon>Fungi</taxon>
        <taxon>Dikarya</taxon>
        <taxon>Ascomycota</taxon>
        <taxon>Pezizomycotina</taxon>
        <taxon>Dothideomycetes</taxon>
        <taxon>Dothideomycetidae</taxon>
        <taxon>Mycosphaerellales</taxon>
        <taxon>Teratosphaeriaceae</taxon>
        <taxon>Friedmanniomyces</taxon>
    </lineage>
</organism>
<evidence type="ECO:0000313" key="3">
    <source>
        <dbReference type="Proteomes" id="UP001168146"/>
    </source>
</evidence>
<protein>
    <submittedName>
        <fullName evidence="2">Uncharacterized protein</fullName>
    </submittedName>
</protein>
<feature type="compositionally biased region" description="Acidic residues" evidence="1">
    <location>
        <begin position="189"/>
        <end position="198"/>
    </location>
</feature>
<dbReference type="AlphaFoldDB" id="A0AAN6FSN0"/>
<evidence type="ECO:0000313" key="2">
    <source>
        <dbReference type="EMBL" id="KAK0323693.1"/>
    </source>
</evidence>
<dbReference type="Proteomes" id="UP001168146">
    <property type="component" value="Unassembled WGS sequence"/>
</dbReference>
<feature type="region of interest" description="Disordered" evidence="1">
    <location>
        <begin position="1"/>
        <end position="76"/>
    </location>
</feature>
<dbReference type="EMBL" id="JASUXU010000012">
    <property type="protein sequence ID" value="KAK0323693.1"/>
    <property type="molecule type" value="Genomic_DNA"/>
</dbReference>
<reference evidence="2" key="1">
    <citation type="submission" date="2021-12" db="EMBL/GenBank/DDBJ databases">
        <title>Black yeast isolated from Biological Soil Crust.</title>
        <authorList>
            <person name="Kurbessoian T."/>
        </authorList>
    </citation>
    <scope>NUCLEOTIDE SEQUENCE</scope>
    <source>
        <strain evidence="2">CCFEE 5208</strain>
    </source>
</reference>
<feature type="region of interest" description="Disordered" evidence="1">
    <location>
        <begin position="167"/>
        <end position="207"/>
    </location>
</feature>
<sequence length="207" mass="20909">MDSIQHICNKLTAERAHHRQSLSTATTPPPPYTPSDTTDAGNDSDSDSDNSDDEPDDIPVPNKPTTMSSSSPPPLTLTINAAHQIQGSNNLVPTSPSILADARNFSVLLLAAVQQLNASAAKGGKKGVGVDLTINCGVTVVGDRNVIGNVGLRARAGVAGQGVEGGGVGPVASAPDGVTAAGAKRRAEDEGDAVDGGEPEAKRICSA</sequence>
<accession>A0AAN6FSN0</accession>
<proteinExistence type="predicted"/>
<feature type="compositionally biased region" description="Acidic residues" evidence="1">
    <location>
        <begin position="42"/>
        <end position="57"/>
    </location>
</feature>
<evidence type="ECO:0000256" key="1">
    <source>
        <dbReference type="SAM" id="MobiDB-lite"/>
    </source>
</evidence>